<keyword evidence="2" id="KW-1185">Reference proteome</keyword>
<dbReference type="Gene3D" id="3.40.109.10">
    <property type="entry name" value="NADH Oxidase"/>
    <property type="match status" value="1"/>
</dbReference>
<dbReference type="PANTHER" id="PTHR43745">
    <property type="entry name" value="NITROREDUCTASE MJ1384-RELATED"/>
    <property type="match status" value="1"/>
</dbReference>
<dbReference type="GO" id="GO:0016491">
    <property type="term" value="F:oxidoreductase activity"/>
    <property type="evidence" value="ECO:0007669"/>
    <property type="project" value="InterPro"/>
</dbReference>
<evidence type="ECO:0000313" key="2">
    <source>
        <dbReference type="Proteomes" id="UP000032120"/>
    </source>
</evidence>
<evidence type="ECO:0000313" key="1">
    <source>
        <dbReference type="EMBL" id="KIP53326.1"/>
    </source>
</evidence>
<dbReference type="PANTHER" id="PTHR43745:SF2">
    <property type="entry name" value="NITROREDUCTASE MJ1384-RELATED"/>
    <property type="match status" value="1"/>
</dbReference>
<name>A0A0D0I0K6_9MICO</name>
<sequence length="313" mass="34613">MKSFLQDLVGVRELDERIDALIAEHLVQDASASAIAFSTYRKWNELGWSEAHDYLVATSNFPFVDYSKGGQEVDKSRMRGFALESPDETRSLARKGAKVATLPTVRSALEELSLTSEGGALKEKLLRTAAVAVLPLEWRRSRTPGRSHMRRTSPSGGSRHPTELYLLALDVPDLARGIYHFSIESGDIGFVAEAPSDEILSRNMIGAFRLAAPPRAVFILTTHFQRNMYRYREPRTFRTLYLDAGHLGGLIESVCEAQGLMAHGHHGFQDSFVADLVKSDGLAIESPTYLVSVGLASEVRDGVRIIGESRLRP</sequence>
<dbReference type="InterPro" id="IPR052544">
    <property type="entry name" value="Bacteriocin_Proc_Enz"/>
</dbReference>
<organism evidence="1 2">
    <name type="scientific">Leucobacter komagatae</name>
    <dbReference type="NCBI Taxonomy" id="55969"/>
    <lineage>
        <taxon>Bacteria</taxon>
        <taxon>Bacillati</taxon>
        <taxon>Actinomycetota</taxon>
        <taxon>Actinomycetes</taxon>
        <taxon>Micrococcales</taxon>
        <taxon>Microbacteriaceae</taxon>
        <taxon>Leucobacter</taxon>
    </lineage>
</organism>
<dbReference type="Proteomes" id="UP000032120">
    <property type="component" value="Unassembled WGS sequence"/>
</dbReference>
<comment type="caution">
    <text evidence="1">The sequence shown here is derived from an EMBL/GenBank/DDBJ whole genome shotgun (WGS) entry which is preliminary data.</text>
</comment>
<accession>A0A0D0I0K6</accession>
<protein>
    <recommendedName>
        <fullName evidence="3">Nitroreductase domain-containing protein</fullName>
    </recommendedName>
</protein>
<dbReference type="EMBL" id="JXSQ01000003">
    <property type="protein sequence ID" value="KIP53326.1"/>
    <property type="molecule type" value="Genomic_DNA"/>
</dbReference>
<proteinExistence type="predicted"/>
<reference evidence="1 2" key="1">
    <citation type="submission" date="2015-01" db="EMBL/GenBank/DDBJ databases">
        <title>Draft genome sequence of Leucobacter komagatae strain VKM ST2845.</title>
        <authorList>
            <person name="Karlyshev A.V."/>
            <person name="Kudryashova E.B."/>
        </authorList>
    </citation>
    <scope>NUCLEOTIDE SEQUENCE [LARGE SCALE GENOMIC DNA]</scope>
    <source>
        <strain evidence="1 2">VKM ST2845</strain>
    </source>
</reference>
<dbReference type="InterPro" id="IPR000415">
    <property type="entry name" value="Nitroreductase-like"/>
</dbReference>
<gene>
    <name evidence="1" type="ORF">SD72_03555</name>
</gene>
<dbReference type="CDD" id="cd02142">
    <property type="entry name" value="McbC_SagB-like_oxidoreductase"/>
    <property type="match status" value="1"/>
</dbReference>
<dbReference type="AlphaFoldDB" id="A0A0D0I0K6"/>
<evidence type="ECO:0008006" key="3">
    <source>
        <dbReference type="Google" id="ProtNLM"/>
    </source>
</evidence>